<dbReference type="InterPro" id="IPR019956">
    <property type="entry name" value="Ubiquitin_dom"/>
</dbReference>
<dbReference type="EMBL" id="JAESDN010000006">
    <property type="protein sequence ID" value="KAG7048805.1"/>
    <property type="molecule type" value="Genomic_DNA"/>
</dbReference>
<dbReference type="Pfam" id="PF00240">
    <property type="entry name" value="ubiquitin"/>
    <property type="match status" value="1"/>
</dbReference>
<keyword evidence="12" id="KW-0689">Ribosomal protein</keyword>
<comment type="similarity">
    <text evidence="5">In the N-terminal section; belongs to the ubiquitin family.</text>
</comment>
<dbReference type="InterPro" id="IPR011332">
    <property type="entry name" value="Ribosomal_zn-bd"/>
</dbReference>
<evidence type="ECO:0000256" key="12">
    <source>
        <dbReference type="ARBA" id="ARBA00022980"/>
    </source>
</evidence>
<dbReference type="GO" id="GO:0005737">
    <property type="term" value="C:cytoplasm"/>
    <property type="evidence" value="ECO:0007669"/>
    <property type="project" value="UniProtKB-SubCell"/>
</dbReference>
<evidence type="ECO:0000256" key="19">
    <source>
        <dbReference type="ARBA" id="ARBA00045962"/>
    </source>
</evidence>
<keyword evidence="14" id="KW-0238">DNA-binding</keyword>
<comment type="similarity">
    <text evidence="6">In the C-terminal section; belongs to the eukaryotic ribosomal protein eL40 family.</text>
</comment>
<evidence type="ECO:0000256" key="11">
    <source>
        <dbReference type="ARBA" id="ARBA00022833"/>
    </source>
</evidence>
<evidence type="ECO:0000256" key="20">
    <source>
        <dbReference type="SAM" id="MobiDB-lite"/>
    </source>
</evidence>
<dbReference type="Pfam" id="PF20645">
    <property type="entry name" value="Rrn7_cyclin_C"/>
    <property type="match status" value="1"/>
</dbReference>
<dbReference type="GO" id="GO:1990904">
    <property type="term" value="C:ribonucleoprotein complex"/>
    <property type="evidence" value="ECO:0007669"/>
    <property type="project" value="UniProtKB-KW"/>
</dbReference>
<keyword evidence="16" id="KW-0539">Nucleus</keyword>
<dbReference type="GO" id="GO:0005840">
    <property type="term" value="C:ribosome"/>
    <property type="evidence" value="ECO:0007669"/>
    <property type="project" value="UniProtKB-KW"/>
</dbReference>
<name>A0A9P7UHH1_9PEZI</name>
<evidence type="ECO:0000256" key="7">
    <source>
        <dbReference type="ARBA" id="ARBA00022490"/>
    </source>
</evidence>
<evidence type="ECO:0000313" key="23">
    <source>
        <dbReference type="Proteomes" id="UP000699042"/>
    </source>
</evidence>
<dbReference type="InterPro" id="IPR048540">
    <property type="entry name" value="Rrn7_cyclin_N"/>
</dbReference>
<dbReference type="PROSITE" id="PS00299">
    <property type="entry name" value="UBIQUITIN_1"/>
    <property type="match status" value="1"/>
</dbReference>
<evidence type="ECO:0000256" key="4">
    <source>
        <dbReference type="ARBA" id="ARBA00006899"/>
    </source>
</evidence>
<dbReference type="Gene3D" id="4.10.1060.50">
    <property type="match status" value="1"/>
</dbReference>
<dbReference type="GO" id="GO:0070860">
    <property type="term" value="C:RNA polymerase I core factor complex"/>
    <property type="evidence" value="ECO:0007669"/>
    <property type="project" value="InterPro"/>
</dbReference>
<evidence type="ECO:0000256" key="18">
    <source>
        <dbReference type="ARBA" id="ARBA00035124"/>
    </source>
</evidence>
<keyword evidence="17" id="KW-0687">Ribonucleoprotein</keyword>
<dbReference type="PRINTS" id="PR00348">
    <property type="entry name" value="UBIQUITIN"/>
</dbReference>
<keyword evidence="9" id="KW-0479">Metal-binding</keyword>
<evidence type="ECO:0000256" key="3">
    <source>
        <dbReference type="ARBA" id="ARBA00004604"/>
    </source>
</evidence>
<dbReference type="GO" id="GO:0003735">
    <property type="term" value="F:structural constituent of ribosome"/>
    <property type="evidence" value="ECO:0007669"/>
    <property type="project" value="InterPro"/>
</dbReference>
<dbReference type="AlphaFoldDB" id="A0A9P7UHH1"/>
<evidence type="ECO:0000256" key="15">
    <source>
        <dbReference type="ARBA" id="ARBA00023163"/>
    </source>
</evidence>
<keyword evidence="11" id="KW-0862">Zinc</keyword>
<keyword evidence="15" id="KW-0804">Transcription</keyword>
<dbReference type="PANTHER" id="PTHR31576">
    <property type="entry name" value="TATA BOX-BINDING PROTEIN-ASSOCIATED FACTOR RNA POLYMERASE I SUBUNIT B"/>
    <property type="match status" value="1"/>
</dbReference>
<keyword evidence="7" id="KW-0963">Cytoplasm</keyword>
<comment type="similarity">
    <text evidence="4">Belongs to the RRN7/TAF1B family.</text>
</comment>
<evidence type="ECO:0000256" key="9">
    <source>
        <dbReference type="ARBA" id="ARBA00022723"/>
    </source>
</evidence>
<comment type="caution">
    <text evidence="22">The sequence shown here is derived from an EMBL/GenBank/DDBJ whole genome shotgun (WGS) entry which is preliminary data.</text>
</comment>
<feature type="domain" description="Ubiquitin-like" evidence="21">
    <location>
        <begin position="586"/>
        <end position="658"/>
    </location>
</feature>
<comment type="function">
    <text evidence="1">Component of the 60S subunit of the ribosome.</text>
</comment>
<dbReference type="CDD" id="cd01803">
    <property type="entry name" value="Ubl_ubiquitin"/>
    <property type="match status" value="1"/>
</dbReference>
<accession>A0A9P7UHH1</accession>
<keyword evidence="23" id="KW-1185">Reference proteome</keyword>
<evidence type="ECO:0000256" key="16">
    <source>
        <dbReference type="ARBA" id="ARBA00023242"/>
    </source>
</evidence>
<dbReference type="Pfam" id="PF20644">
    <property type="entry name" value="Rrn7_cyclin_N"/>
    <property type="match status" value="1"/>
</dbReference>
<dbReference type="PANTHER" id="PTHR31576:SF2">
    <property type="entry name" value="TATA BOX-BINDING PROTEIN-ASSOCIATED FACTOR RNA POLYMERASE I SUBUNIT B"/>
    <property type="match status" value="1"/>
</dbReference>
<protein>
    <recommendedName>
        <fullName evidence="21">Ubiquitin-like domain-containing protein</fullName>
    </recommendedName>
</protein>
<evidence type="ECO:0000256" key="1">
    <source>
        <dbReference type="ARBA" id="ARBA00002241"/>
    </source>
</evidence>
<dbReference type="GO" id="GO:0006412">
    <property type="term" value="P:translation"/>
    <property type="evidence" value="ECO:0007669"/>
    <property type="project" value="InterPro"/>
</dbReference>
<evidence type="ECO:0000256" key="6">
    <source>
        <dbReference type="ARBA" id="ARBA00010570"/>
    </source>
</evidence>
<reference evidence="22" key="1">
    <citation type="submission" date="2021-05" db="EMBL/GenBank/DDBJ databases">
        <title>Comparative genomics of three Colletotrichum scovillei strains and genetic complementation revealed genes involved fungal growth and virulence on chili pepper.</title>
        <authorList>
            <person name="Hsieh D.-K."/>
            <person name="Chuang S.-C."/>
            <person name="Chen C.-Y."/>
            <person name="Chao Y.-T."/>
            <person name="Lu M.-Y.J."/>
            <person name="Lee M.-H."/>
            <person name="Shih M.-C."/>
        </authorList>
    </citation>
    <scope>NUCLEOTIDE SEQUENCE</scope>
    <source>
        <strain evidence="22">Coll-153</strain>
    </source>
</reference>
<dbReference type="SMART" id="SM01377">
    <property type="entry name" value="Ribosomal_L40e"/>
    <property type="match status" value="1"/>
</dbReference>
<sequence>MAPERDLHKFPKGERCEFCGSRKWYLENGLRFCAKEGHQLQGYVEFDLGDEDFGQKGRVARKEKETKERIRRVLTGQQARDLYLECLQLILREQVIWLVAAKEHKPELETIVRDLWDLRISGAATAVQDDSASEGEPSLFSSQLDLAQDEEHQSRNRRAQRWTGENGSEWPAPRMIDTLGLCFLGCMLLRIPTRIGDLCKWARGGSIPYKEAYRQLPQEMRDRLPTWYTTPLKSTNLAAFENGELHASVMNLALSYHLNYGMIFPPLNDVLMTLQYARELGLPIETVAIARRVPPIANLTFSFPLEKTRIRLINQPEILLVTILVLAAMHCFPLEDNKPAPQDENNFIVPKLDWKEWKRIMTPALVPDEATSTVDYTDVTASQITSMSPKELDEYFAHLSLLTEAQTEETLLARYFPVDEQVPKQTVSETTGDEMAGRLRAVQTQAALFVDSDAHDRLGEESLRTSRYHSYKSEEDLPPIGRDFFQLAARLAGLSVPMLVRAVNMLEGHIVTWQKEQRRAASERRERSRSFVPMESDTEQPTYTEYADVSQPRTPLPPDAERNKISFHATTKSEDAECADDGGCSFVKTLTGKTITLEVESSDTIDNVKSKIQDKEGIPPDQQRLIFAGKQLEDGRTLSDYNIQKESTLHLVLRLRGGIIEPSLKALASKFNCDKMICRKCYARLPPRATNCRKRKCGHTNQLRPKKKLK</sequence>
<proteinExistence type="inferred from homology"/>
<dbReference type="GO" id="GO:0042790">
    <property type="term" value="P:nucleolar large rRNA transcription by RNA polymerase I"/>
    <property type="evidence" value="ECO:0007669"/>
    <property type="project" value="TreeGrafter"/>
</dbReference>
<feature type="compositionally biased region" description="Basic and acidic residues" evidence="20">
    <location>
        <begin position="515"/>
        <end position="529"/>
    </location>
</feature>
<evidence type="ECO:0000256" key="14">
    <source>
        <dbReference type="ARBA" id="ARBA00023125"/>
    </source>
</evidence>
<dbReference type="FunFam" id="3.10.20.90:FF:000014">
    <property type="entry name" value="Ubiquitin-60S ribosomal L40 fusion"/>
    <property type="match status" value="1"/>
</dbReference>
<feature type="region of interest" description="Disordered" evidence="20">
    <location>
        <begin position="515"/>
        <end position="561"/>
    </location>
</feature>
<evidence type="ECO:0000259" key="21">
    <source>
        <dbReference type="PROSITE" id="PS50053"/>
    </source>
</evidence>
<comment type="subcellular location">
    <subcellularLocation>
        <location evidence="2">Cytoplasm</location>
    </subcellularLocation>
    <subcellularLocation>
        <location evidence="3">Nucleus</location>
        <location evidence="3">Nucleolus</location>
    </subcellularLocation>
</comment>
<organism evidence="22 23">
    <name type="scientific">Colletotrichum scovillei</name>
    <dbReference type="NCBI Taxonomy" id="1209932"/>
    <lineage>
        <taxon>Eukaryota</taxon>
        <taxon>Fungi</taxon>
        <taxon>Dikarya</taxon>
        <taxon>Ascomycota</taxon>
        <taxon>Pezizomycotina</taxon>
        <taxon>Sordariomycetes</taxon>
        <taxon>Hypocreomycetidae</taxon>
        <taxon>Glomerellales</taxon>
        <taxon>Glomerellaceae</taxon>
        <taxon>Colletotrichum</taxon>
        <taxon>Colletotrichum acutatum species complex</taxon>
    </lineage>
</organism>
<evidence type="ECO:0000256" key="2">
    <source>
        <dbReference type="ARBA" id="ARBA00004496"/>
    </source>
</evidence>
<dbReference type="GO" id="GO:0000055">
    <property type="term" value="P:ribosomal large subunit export from nucleus"/>
    <property type="evidence" value="ECO:0007669"/>
    <property type="project" value="UniProtKB-ARBA"/>
</dbReference>
<dbReference type="InterPro" id="IPR019954">
    <property type="entry name" value="Ubiquitin_CS"/>
</dbReference>
<dbReference type="Proteomes" id="UP000699042">
    <property type="component" value="Unassembled WGS sequence"/>
</dbReference>
<comment type="subunit">
    <text evidence="18">Part of the 60S ribosomal subunit.</text>
</comment>
<comment type="function">
    <text evidence="19">Component of the ribosome, a large ribonucleoprotein complex responsible for the synthesis of proteins in the cell. The small ribosomal subunit (SSU) binds messenger RNAs (mRNAs) and translates the encoded message by selecting cognate aminoacyl-transfer RNA (tRNA) molecules. The large subunit (LSU) contains the ribosomal catalytic site termed the peptidyl transferase center (PTC), which catalyzes the formation of peptide bonds, thereby polymerizing the amino acids delivered by tRNAs into a polypeptide chain. The nascent polypeptides leave the ribosome through a tunnel in the LSU and interact with protein factors that function in enzymatic processing, targeting, and the membrane insertion of nascent chains at the exit of the ribosomal tunnel. eL40 is essential for translation of a subset of cellular transcripts, including stress response transcripts, such as DDR2.</text>
</comment>
<evidence type="ECO:0000256" key="8">
    <source>
        <dbReference type="ARBA" id="ARBA00022499"/>
    </source>
</evidence>
<keyword evidence="8" id="KW-1017">Isopeptide bond</keyword>
<dbReference type="InterPro" id="IPR000626">
    <property type="entry name" value="Ubiquitin-like_dom"/>
</dbReference>
<dbReference type="FunFam" id="4.10.1060.50:FF:000001">
    <property type="entry name" value="ubiquitin-60S ribosomal protein L40"/>
    <property type="match status" value="1"/>
</dbReference>
<dbReference type="Gene3D" id="3.10.20.90">
    <property type="entry name" value="Phosphatidylinositol 3-kinase Catalytic Subunit, Chain A, domain 1"/>
    <property type="match status" value="1"/>
</dbReference>
<keyword evidence="10" id="KW-0863">Zinc-finger</keyword>
<dbReference type="Pfam" id="PF01020">
    <property type="entry name" value="Ribosomal_L40e"/>
    <property type="match status" value="1"/>
</dbReference>
<dbReference type="InterPro" id="IPR033599">
    <property type="entry name" value="TAF1B/Rrn7"/>
</dbReference>
<gene>
    <name evidence="22" type="ORF">JMJ77_014437</name>
</gene>
<dbReference type="GO" id="GO:0001164">
    <property type="term" value="F:RNA polymerase I core promoter sequence-specific DNA binding"/>
    <property type="evidence" value="ECO:0007669"/>
    <property type="project" value="InterPro"/>
</dbReference>
<keyword evidence="13" id="KW-0805">Transcription regulation</keyword>
<evidence type="ECO:0000256" key="5">
    <source>
        <dbReference type="ARBA" id="ARBA00008373"/>
    </source>
</evidence>
<dbReference type="GO" id="GO:0008270">
    <property type="term" value="F:zinc ion binding"/>
    <property type="evidence" value="ECO:0007669"/>
    <property type="project" value="UniProtKB-KW"/>
</dbReference>
<evidence type="ECO:0000313" key="22">
    <source>
        <dbReference type="EMBL" id="KAG7048805.1"/>
    </source>
</evidence>
<dbReference type="SUPFAM" id="SSF57829">
    <property type="entry name" value="Zn-binding ribosomal proteins"/>
    <property type="match status" value="1"/>
</dbReference>
<dbReference type="GO" id="GO:0016567">
    <property type="term" value="P:protein ubiquitination"/>
    <property type="evidence" value="ECO:0007669"/>
    <property type="project" value="UniProtKB-ARBA"/>
</dbReference>
<dbReference type="InterPro" id="IPR029071">
    <property type="entry name" value="Ubiquitin-like_domsf"/>
</dbReference>
<evidence type="ECO:0000256" key="17">
    <source>
        <dbReference type="ARBA" id="ARBA00023274"/>
    </source>
</evidence>
<dbReference type="InterPro" id="IPR038587">
    <property type="entry name" value="Ribosomal_eL40_sf"/>
</dbReference>
<evidence type="ECO:0000256" key="13">
    <source>
        <dbReference type="ARBA" id="ARBA00023015"/>
    </source>
</evidence>
<evidence type="ECO:0000256" key="10">
    <source>
        <dbReference type="ARBA" id="ARBA00022771"/>
    </source>
</evidence>
<dbReference type="PROSITE" id="PS50053">
    <property type="entry name" value="UBIQUITIN_2"/>
    <property type="match status" value="1"/>
</dbReference>
<dbReference type="SMART" id="SM00213">
    <property type="entry name" value="UBQ"/>
    <property type="match status" value="1"/>
</dbReference>
<dbReference type="InterPro" id="IPR048538">
    <property type="entry name" value="Rrn7_cyclin_C"/>
</dbReference>
<dbReference type="InterPro" id="IPR001975">
    <property type="entry name" value="Ribosomal_eL40_dom"/>
</dbReference>
<dbReference type="SUPFAM" id="SSF54236">
    <property type="entry name" value="Ubiquitin-like"/>
    <property type="match status" value="1"/>
</dbReference>